<gene>
    <name evidence="2" type="ORF">NJT12_14315</name>
</gene>
<organism evidence="2 3">
    <name type="scientific">Flavobacterium azizsancarii</name>
    <dbReference type="NCBI Taxonomy" id="2961580"/>
    <lineage>
        <taxon>Bacteria</taxon>
        <taxon>Pseudomonadati</taxon>
        <taxon>Bacteroidota</taxon>
        <taxon>Flavobacteriia</taxon>
        <taxon>Flavobacteriales</taxon>
        <taxon>Flavobacteriaceae</taxon>
        <taxon>Flavobacterium</taxon>
    </lineage>
</organism>
<dbReference type="Proteomes" id="UP001212170">
    <property type="component" value="Unassembled WGS sequence"/>
</dbReference>
<keyword evidence="1" id="KW-0732">Signal</keyword>
<keyword evidence="3" id="KW-1185">Reference proteome</keyword>
<protein>
    <recommendedName>
        <fullName evidence="4">Lipocalin-like domain-containing protein</fullName>
    </recommendedName>
</protein>
<dbReference type="EMBL" id="JAMZNK010000023">
    <property type="protein sequence ID" value="MDA6070789.1"/>
    <property type="molecule type" value="Genomic_DNA"/>
</dbReference>
<feature type="signal peptide" evidence="1">
    <location>
        <begin position="1"/>
        <end position="22"/>
    </location>
</feature>
<evidence type="ECO:0000313" key="2">
    <source>
        <dbReference type="EMBL" id="MDA6070789.1"/>
    </source>
</evidence>
<name>A0ABT4WDY2_9FLAO</name>
<comment type="caution">
    <text evidence="2">The sequence shown here is derived from an EMBL/GenBank/DDBJ whole genome shotgun (WGS) entry which is preliminary data.</text>
</comment>
<evidence type="ECO:0008006" key="4">
    <source>
        <dbReference type="Google" id="ProtNLM"/>
    </source>
</evidence>
<sequence length="142" mass="16106">MKKIGIAVILMLIFISCSNEKAKSPKVSDYHGKWELIEVTGFRPANIIFDKLGWQESYVFNTDETFTKTRTKDNKTTTATGKFAVKKLDNETHFELTYEENNDIIGTCTGNLIEDLSINKEGLLVNSWQMCDGPGLIYKKSK</sequence>
<accession>A0ABT4WDY2</accession>
<dbReference type="RefSeq" id="WP_271336604.1">
    <property type="nucleotide sequence ID" value="NZ_JAMZNK010000023.1"/>
</dbReference>
<feature type="chain" id="PRO_5045997072" description="Lipocalin-like domain-containing protein" evidence="1">
    <location>
        <begin position="23"/>
        <end position="142"/>
    </location>
</feature>
<reference evidence="2 3" key="1">
    <citation type="journal article" date="2023" name="Chemosphere">
        <title>Whole genome analysis of Flavobacterium aziz-sancarii sp. nov., isolated from Ardley Island (Antarctica), revealed a rich resistome and bioremediation potential.</title>
        <authorList>
            <person name="Otur C."/>
            <person name="Okay S."/>
            <person name="Kurt-Kizildogan A."/>
        </authorList>
    </citation>
    <scope>NUCLEOTIDE SEQUENCE [LARGE SCALE GENOMIC DNA]</scope>
    <source>
        <strain evidence="2 3">AC</strain>
    </source>
</reference>
<dbReference type="PROSITE" id="PS51257">
    <property type="entry name" value="PROKAR_LIPOPROTEIN"/>
    <property type="match status" value="1"/>
</dbReference>
<evidence type="ECO:0000313" key="3">
    <source>
        <dbReference type="Proteomes" id="UP001212170"/>
    </source>
</evidence>
<evidence type="ECO:0000256" key="1">
    <source>
        <dbReference type="SAM" id="SignalP"/>
    </source>
</evidence>
<proteinExistence type="predicted"/>